<comment type="similarity">
    <text evidence="5 6">Belongs to the ATP:guanido phosphotransferase family.</text>
</comment>
<dbReference type="AlphaFoldDB" id="A0A7M2X3J7"/>
<sequence>MKLSDLTQHAGEWLRGSGPRSEVVISSRIRLARNVAGFNFLSRCTRHQRQVLEQKVRQTILDASLAPQTLYVDLEQAPEVDRQLLVERHLISKPHAAAEGARGVAIGKDETVSIMVNEEDHLRIQVLRSGLQLQEAWDQINKVDDQLESKLDFSFNPRFGYLTACPTNVGTGIRVSVMLHLPALKLTGEIEKVFRAAKDLKLAVRGLYGEGTEATGDFYQISNQSTLGRSEDEIIEDFGDSIIPKIIDYEHHARKTLISEKGVALDDKVSRALGLLRSARLMATDETLLLLSHLRMGVHMGRVKDVDLGTINELFLLTQPAHLQKIQGKKLEGDVRRAARADYIRARLNGH</sequence>
<dbReference type="GO" id="GO:0005524">
    <property type="term" value="F:ATP binding"/>
    <property type="evidence" value="ECO:0007669"/>
    <property type="project" value="UniProtKB-UniRule"/>
</dbReference>
<dbReference type="SUPFAM" id="SSF55931">
    <property type="entry name" value="Glutamine synthetase/guanido kinase"/>
    <property type="match status" value="1"/>
</dbReference>
<feature type="binding site" evidence="5">
    <location>
        <position position="123"/>
    </location>
    <ligand>
        <name>ATP</name>
        <dbReference type="ChEBI" id="CHEBI:30616"/>
    </ligand>
</feature>
<evidence type="ECO:0000256" key="5">
    <source>
        <dbReference type="PROSITE-ProRule" id="PRU00843"/>
    </source>
</evidence>
<dbReference type="GO" id="GO:1990424">
    <property type="term" value="F:protein arginine kinase activity"/>
    <property type="evidence" value="ECO:0007669"/>
    <property type="project" value="UniProtKB-EC"/>
</dbReference>
<dbReference type="NCBIfam" id="NF002194">
    <property type="entry name" value="PRK01059.1-4"/>
    <property type="match status" value="1"/>
</dbReference>
<dbReference type="InterPro" id="IPR022415">
    <property type="entry name" value="ATP-guanido_PTrfase_AS"/>
</dbReference>
<dbReference type="PANTHER" id="PTHR11547:SF38">
    <property type="entry name" value="ARGININE KINASE 1-RELATED"/>
    <property type="match status" value="1"/>
</dbReference>
<gene>
    <name evidence="8" type="ORF">IPV69_12925</name>
</gene>
<keyword evidence="4 5" id="KW-0067">ATP-binding</keyword>
<dbReference type="GO" id="GO:0005615">
    <property type="term" value="C:extracellular space"/>
    <property type="evidence" value="ECO:0007669"/>
    <property type="project" value="TreeGrafter"/>
</dbReference>
<dbReference type="CDD" id="cd07930">
    <property type="entry name" value="bacterial_phosphagen_kinase"/>
    <property type="match status" value="1"/>
</dbReference>
<dbReference type="PROSITE" id="PS51510">
    <property type="entry name" value="PHOSPHAGEN_KINASE_C"/>
    <property type="match status" value="1"/>
</dbReference>
<evidence type="ECO:0000259" key="7">
    <source>
        <dbReference type="PROSITE" id="PS51510"/>
    </source>
</evidence>
<evidence type="ECO:0000256" key="3">
    <source>
        <dbReference type="ARBA" id="ARBA00022777"/>
    </source>
</evidence>
<feature type="binding site" evidence="5">
    <location>
        <position position="89"/>
    </location>
    <ligand>
        <name>ATP</name>
        <dbReference type="ChEBI" id="CHEBI:30616"/>
    </ligand>
</feature>
<evidence type="ECO:0000256" key="1">
    <source>
        <dbReference type="ARBA" id="ARBA00022679"/>
    </source>
</evidence>
<feature type="binding site" evidence="5">
    <location>
        <begin position="205"/>
        <end position="210"/>
    </location>
    <ligand>
        <name>ATP</name>
        <dbReference type="ChEBI" id="CHEBI:30616"/>
    </ligand>
</feature>
<dbReference type="InterPro" id="IPR014746">
    <property type="entry name" value="Gln_synth/guanido_kin_cat_dom"/>
</dbReference>
<dbReference type="EC" id="2.7.14.1" evidence="8"/>
<feature type="binding site" evidence="5">
    <location>
        <begin position="26"/>
        <end position="30"/>
    </location>
    <ligand>
        <name>ATP</name>
        <dbReference type="ChEBI" id="CHEBI:30616"/>
    </ligand>
</feature>
<proteinExistence type="inferred from homology"/>
<dbReference type="Proteomes" id="UP000593765">
    <property type="component" value="Chromosome"/>
</dbReference>
<feature type="binding site" evidence="5">
    <location>
        <begin position="174"/>
        <end position="178"/>
    </location>
    <ligand>
        <name>ATP</name>
        <dbReference type="ChEBI" id="CHEBI:30616"/>
    </ligand>
</feature>
<dbReference type="InterPro" id="IPR022414">
    <property type="entry name" value="ATP-guanido_PTrfase_cat"/>
</dbReference>
<keyword evidence="3 5" id="KW-0418">Kinase</keyword>
<dbReference type="KEGG" id="hbs:IPV69_12925"/>
<evidence type="ECO:0000256" key="2">
    <source>
        <dbReference type="ARBA" id="ARBA00022741"/>
    </source>
</evidence>
<protein>
    <submittedName>
        <fullName evidence="8">Protein arginine kinase</fullName>
        <ecNumber evidence="8">2.7.14.1</ecNumber>
    </submittedName>
</protein>
<dbReference type="Gene3D" id="3.30.590.10">
    <property type="entry name" value="Glutamine synthetase/guanido kinase, catalytic domain"/>
    <property type="match status" value="1"/>
</dbReference>
<evidence type="ECO:0000313" key="8">
    <source>
        <dbReference type="EMBL" id="QOV92199.1"/>
    </source>
</evidence>
<keyword evidence="1 5" id="KW-0808">Transferase</keyword>
<accession>A0A7M2X3J7</accession>
<dbReference type="GO" id="GO:0004111">
    <property type="term" value="F:creatine kinase activity"/>
    <property type="evidence" value="ECO:0007669"/>
    <property type="project" value="InterPro"/>
</dbReference>
<name>A0A7M2X3J7_9BACT</name>
<dbReference type="EMBL" id="CP063458">
    <property type="protein sequence ID" value="QOV92199.1"/>
    <property type="molecule type" value="Genomic_DNA"/>
</dbReference>
<feature type="domain" description="Phosphagen kinase C-terminal" evidence="7">
    <location>
        <begin position="23"/>
        <end position="253"/>
    </location>
</feature>
<reference evidence="8 9" key="1">
    <citation type="submission" date="2020-10" db="EMBL/GenBank/DDBJ databases">
        <title>Wide distribution of Phycisphaera-like planctomycetes from WD2101 soil group in peatlands and genome analysis of the first cultivated representative.</title>
        <authorList>
            <person name="Dedysh S.N."/>
            <person name="Beletsky A.V."/>
            <person name="Ivanova A."/>
            <person name="Kulichevskaya I.S."/>
            <person name="Suzina N.E."/>
            <person name="Philippov D.A."/>
            <person name="Rakitin A.L."/>
            <person name="Mardanov A.V."/>
            <person name="Ravin N.V."/>
        </authorList>
    </citation>
    <scope>NUCLEOTIDE SEQUENCE [LARGE SCALE GENOMIC DNA]</scope>
    <source>
        <strain evidence="8 9">M1803</strain>
    </source>
</reference>
<dbReference type="PANTHER" id="PTHR11547">
    <property type="entry name" value="ARGININE OR CREATINE KINASE"/>
    <property type="match status" value="1"/>
</dbReference>
<dbReference type="GO" id="GO:0046314">
    <property type="term" value="P:phosphocreatine biosynthetic process"/>
    <property type="evidence" value="ECO:0007669"/>
    <property type="project" value="InterPro"/>
</dbReference>
<dbReference type="PROSITE" id="PS00112">
    <property type="entry name" value="PHOSPHAGEN_KINASE"/>
    <property type="match status" value="1"/>
</dbReference>
<evidence type="ECO:0000313" key="9">
    <source>
        <dbReference type="Proteomes" id="UP000593765"/>
    </source>
</evidence>
<evidence type="ECO:0000256" key="6">
    <source>
        <dbReference type="RuleBase" id="RU000505"/>
    </source>
</evidence>
<keyword evidence="2 5" id="KW-0547">Nucleotide-binding</keyword>
<organism evidence="8 9">
    <name type="scientific">Humisphaera borealis</name>
    <dbReference type="NCBI Taxonomy" id="2807512"/>
    <lineage>
        <taxon>Bacteria</taxon>
        <taxon>Pseudomonadati</taxon>
        <taxon>Planctomycetota</taxon>
        <taxon>Phycisphaerae</taxon>
        <taxon>Tepidisphaerales</taxon>
        <taxon>Tepidisphaeraceae</taxon>
        <taxon>Humisphaera</taxon>
    </lineage>
</organism>
<dbReference type="InterPro" id="IPR023660">
    <property type="entry name" value="Arg_Kinase"/>
</dbReference>
<dbReference type="InterPro" id="IPR000749">
    <property type="entry name" value="ATP-guanido_PTrfase"/>
</dbReference>
<keyword evidence="9" id="KW-1185">Reference proteome</keyword>
<evidence type="ECO:0000256" key="4">
    <source>
        <dbReference type="ARBA" id="ARBA00022840"/>
    </source>
</evidence>
<dbReference type="Pfam" id="PF00217">
    <property type="entry name" value="ATP-gua_Ptrans"/>
    <property type="match status" value="1"/>
</dbReference>
<dbReference type="RefSeq" id="WP_206295531.1">
    <property type="nucleotide sequence ID" value="NZ_CP063458.1"/>
</dbReference>